<proteinExistence type="predicted"/>
<dbReference type="InParanoid" id="A0A165EJJ0"/>
<protein>
    <submittedName>
        <fullName evidence="2">Uncharacterized protein</fullName>
    </submittedName>
</protein>
<feature type="compositionally biased region" description="Acidic residues" evidence="1">
    <location>
        <begin position="80"/>
        <end position="96"/>
    </location>
</feature>
<gene>
    <name evidence="2" type="ORF">EXIGLDRAFT_724096</name>
</gene>
<dbReference type="EMBL" id="KV426136">
    <property type="protein sequence ID" value="KZV87081.1"/>
    <property type="molecule type" value="Genomic_DNA"/>
</dbReference>
<name>A0A165EJJ0_EXIGL</name>
<evidence type="ECO:0000313" key="2">
    <source>
        <dbReference type="EMBL" id="KZV87081.1"/>
    </source>
</evidence>
<keyword evidence="3" id="KW-1185">Reference proteome</keyword>
<feature type="compositionally biased region" description="Acidic residues" evidence="1">
    <location>
        <begin position="7"/>
        <end position="21"/>
    </location>
</feature>
<dbReference type="AlphaFoldDB" id="A0A165EJJ0"/>
<evidence type="ECO:0000256" key="1">
    <source>
        <dbReference type="SAM" id="MobiDB-lite"/>
    </source>
</evidence>
<evidence type="ECO:0000313" key="3">
    <source>
        <dbReference type="Proteomes" id="UP000077266"/>
    </source>
</evidence>
<dbReference type="Proteomes" id="UP000077266">
    <property type="component" value="Unassembled WGS sequence"/>
</dbReference>
<organism evidence="2 3">
    <name type="scientific">Exidia glandulosa HHB12029</name>
    <dbReference type="NCBI Taxonomy" id="1314781"/>
    <lineage>
        <taxon>Eukaryota</taxon>
        <taxon>Fungi</taxon>
        <taxon>Dikarya</taxon>
        <taxon>Basidiomycota</taxon>
        <taxon>Agaricomycotina</taxon>
        <taxon>Agaricomycetes</taxon>
        <taxon>Auriculariales</taxon>
        <taxon>Exidiaceae</taxon>
        <taxon>Exidia</taxon>
    </lineage>
</organism>
<sequence>MVLDRDGNEDDDGVFDSEVCDENDWDDEDAVVNVLLVTEPDDSIDDAELNERVVDGKPLMAVVDDAVVNGVVDIENAHDSEDDADAVDTAEAESDTEASREFVVSVVDMETPLPSASVTSAGAMLASSMLGVPAGEPRCEVLVTCLRRIAPAGSCP</sequence>
<feature type="region of interest" description="Disordered" evidence="1">
    <location>
        <begin position="1"/>
        <end position="21"/>
    </location>
</feature>
<reference evidence="2 3" key="1">
    <citation type="journal article" date="2016" name="Mol. Biol. Evol.">
        <title>Comparative Genomics of Early-Diverging Mushroom-Forming Fungi Provides Insights into the Origins of Lignocellulose Decay Capabilities.</title>
        <authorList>
            <person name="Nagy L.G."/>
            <person name="Riley R."/>
            <person name="Tritt A."/>
            <person name="Adam C."/>
            <person name="Daum C."/>
            <person name="Floudas D."/>
            <person name="Sun H."/>
            <person name="Yadav J.S."/>
            <person name="Pangilinan J."/>
            <person name="Larsson K.H."/>
            <person name="Matsuura K."/>
            <person name="Barry K."/>
            <person name="Labutti K."/>
            <person name="Kuo R."/>
            <person name="Ohm R.A."/>
            <person name="Bhattacharya S.S."/>
            <person name="Shirouzu T."/>
            <person name="Yoshinaga Y."/>
            <person name="Martin F.M."/>
            <person name="Grigoriev I.V."/>
            <person name="Hibbett D.S."/>
        </authorList>
    </citation>
    <scope>NUCLEOTIDE SEQUENCE [LARGE SCALE GENOMIC DNA]</scope>
    <source>
        <strain evidence="2 3">HHB12029</strain>
    </source>
</reference>
<feature type="region of interest" description="Disordered" evidence="1">
    <location>
        <begin position="76"/>
        <end position="99"/>
    </location>
</feature>
<accession>A0A165EJJ0</accession>